<keyword evidence="2" id="KW-1185">Reference proteome</keyword>
<evidence type="ECO:0000313" key="1">
    <source>
        <dbReference type="EMBL" id="MDQ0361209.1"/>
    </source>
</evidence>
<accession>A0ABU0E2V1</accession>
<comment type="caution">
    <text evidence="1">The sequence shown here is derived from an EMBL/GenBank/DDBJ whole genome shotgun (WGS) entry which is preliminary data.</text>
</comment>
<dbReference type="Proteomes" id="UP001230220">
    <property type="component" value="Unassembled WGS sequence"/>
</dbReference>
<gene>
    <name evidence="1" type="ORF">J2S15_001956</name>
</gene>
<organism evidence="1 2">
    <name type="scientific">Breznakia pachnodae</name>
    <dbReference type="NCBI Taxonomy" id="265178"/>
    <lineage>
        <taxon>Bacteria</taxon>
        <taxon>Bacillati</taxon>
        <taxon>Bacillota</taxon>
        <taxon>Erysipelotrichia</taxon>
        <taxon>Erysipelotrichales</taxon>
        <taxon>Erysipelotrichaceae</taxon>
        <taxon>Breznakia</taxon>
    </lineage>
</organism>
<proteinExistence type="predicted"/>
<evidence type="ECO:0000313" key="2">
    <source>
        <dbReference type="Proteomes" id="UP001230220"/>
    </source>
</evidence>
<protein>
    <submittedName>
        <fullName evidence="1">Uncharacterized protein</fullName>
    </submittedName>
</protein>
<reference evidence="1 2" key="1">
    <citation type="submission" date="2023-07" db="EMBL/GenBank/DDBJ databases">
        <title>Genomic Encyclopedia of Type Strains, Phase IV (KMG-IV): sequencing the most valuable type-strain genomes for metagenomic binning, comparative biology and taxonomic classification.</title>
        <authorList>
            <person name="Goeker M."/>
        </authorList>
    </citation>
    <scope>NUCLEOTIDE SEQUENCE [LARGE SCALE GENOMIC DNA]</scope>
    <source>
        <strain evidence="1 2">DSM 16784</strain>
    </source>
</reference>
<dbReference type="PROSITE" id="PS51257">
    <property type="entry name" value="PROKAR_LIPOPROTEIN"/>
    <property type="match status" value="1"/>
</dbReference>
<sequence>MKKIISLFCCLGLVFLTGCDMLGGGDLDYATFASAVASPSGSTAADYEGDSVEFAAMIVGEPFVMESDDEDINGDQYVIAYISRDFQNYILLNVEDVKDVPGAYETTVVHGKVDGYIYSTSDSGKEEALNIKVSEFTKLKSEDVKVEEGSSYTMTDGTKATFTRAQVTTDTFGSTVAVIYYEIEMGDSVVGSSYLQELELYQGDTPLDSSIFSVNAETDPNAMQASYSGLKEGEKALVYCVYSGLTDATTPISVEAYDDEFNLVYYYELPLGE</sequence>
<dbReference type="RefSeq" id="WP_307407736.1">
    <property type="nucleotide sequence ID" value="NZ_JAUSUR010000003.1"/>
</dbReference>
<name>A0ABU0E2V1_9FIRM</name>
<dbReference type="EMBL" id="JAUSUR010000003">
    <property type="protein sequence ID" value="MDQ0361209.1"/>
    <property type="molecule type" value="Genomic_DNA"/>
</dbReference>